<dbReference type="InterPro" id="IPR007498">
    <property type="entry name" value="PqiA-like"/>
</dbReference>
<dbReference type="PANTHER" id="PTHR34730:SF1">
    <property type="entry name" value="PARAQUAT-INDUCIBLE PROTEIN A"/>
    <property type="match status" value="1"/>
</dbReference>
<feature type="compositionally biased region" description="Basic and acidic residues" evidence="1">
    <location>
        <begin position="16"/>
        <end position="29"/>
    </location>
</feature>
<feature type="transmembrane region" description="Helical" evidence="2">
    <location>
        <begin position="348"/>
        <end position="371"/>
    </location>
</feature>
<feature type="compositionally biased region" description="Low complexity" evidence="1">
    <location>
        <begin position="1"/>
        <end position="14"/>
    </location>
</feature>
<keyword evidence="2" id="KW-0472">Membrane</keyword>
<keyword evidence="2" id="KW-1133">Transmembrane helix</keyword>
<evidence type="ECO:0000256" key="2">
    <source>
        <dbReference type="SAM" id="Phobius"/>
    </source>
</evidence>
<feature type="region of interest" description="Disordered" evidence="1">
    <location>
        <begin position="1"/>
        <end position="29"/>
    </location>
</feature>
<feature type="transmembrane region" description="Helical" evidence="2">
    <location>
        <begin position="69"/>
        <end position="88"/>
    </location>
</feature>
<evidence type="ECO:0000313" key="3">
    <source>
        <dbReference type="EMBL" id="CAD9763455.1"/>
    </source>
</evidence>
<dbReference type="EMBL" id="HBHP01015580">
    <property type="protein sequence ID" value="CAD9763455.1"/>
    <property type="molecule type" value="Transcribed_RNA"/>
</dbReference>
<sequence length="475" mass="53390">MGRPSADAAAAAAARPRNDRQPLLENGEAKSPKVEDIARDLLCDYYKLPLTRPEPQPECVNCSFKFRSYAIVVMCLLATMLTAVGQYMNAFSVAYGLKLDAGIFRYEKSGRTFEFNMWQGAAELANVDMWYLSFLVYVWSGFWPYIKIIFILAAVSLEARWIPSKCFKGPVDTLIPVVQYLGKWAFLDVCVVMIIGVVLHIEGTKGMASFYIQTIVMEGQFVFMAGIALCLIAQTFTSRHQRPRIYSSVQTPFGSAAAVHDAFLDADTVTNTKTVNEISGWNAVLPPIFLTIVLVIQTIGNFCDFIAVEASFNPEVKIMQRSYSIVEGFNDMTETIHGTGRLNAGHAVFGYIFVTLMPIVTGILMLIAWMVPGRPEVREKALHWACILREWSLLDVYWLASIVSMFELPEIASYIADEFKDIGRFGRIELTMTPRHTLFWLPIVMSVENVVFFHMKTRLDSEPELTFGKFTSGGH</sequence>
<gene>
    <name evidence="3" type="ORF">LSP00402_LOCUS9656</name>
</gene>
<feature type="transmembrane region" description="Helical" evidence="2">
    <location>
        <begin position="134"/>
        <end position="159"/>
    </location>
</feature>
<dbReference type="PANTHER" id="PTHR34730">
    <property type="entry name" value="UNNAMED PRODUCT"/>
    <property type="match status" value="1"/>
</dbReference>
<organism evidence="3">
    <name type="scientific">Lotharella oceanica</name>
    <dbReference type="NCBI Taxonomy" id="641309"/>
    <lineage>
        <taxon>Eukaryota</taxon>
        <taxon>Sar</taxon>
        <taxon>Rhizaria</taxon>
        <taxon>Cercozoa</taxon>
        <taxon>Chlorarachniophyceae</taxon>
        <taxon>Lotharella</taxon>
    </lineage>
</organism>
<accession>A0A7S2TQZ6</accession>
<dbReference type="Pfam" id="PF04403">
    <property type="entry name" value="PqiA"/>
    <property type="match status" value="2"/>
</dbReference>
<protein>
    <submittedName>
        <fullName evidence="3">Uncharacterized protein</fullName>
    </submittedName>
</protein>
<feature type="transmembrane region" description="Helical" evidence="2">
    <location>
        <begin position="180"/>
        <end position="201"/>
    </location>
</feature>
<keyword evidence="2" id="KW-0812">Transmembrane</keyword>
<feature type="transmembrane region" description="Helical" evidence="2">
    <location>
        <begin position="221"/>
        <end position="237"/>
    </location>
</feature>
<reference evidence="3" key="1">
    <citation type="submission" date="2021-01" db="EMBL/GenBank/DDBJ databases">
        <authorList>
            <person name="Corre E."/>
            <person name="Pelletier E."/>
            <person name="Niang G."/>
            <person name="Scheremetjew M."/>
            <person name="Finn R."/>
            <person name="Kale V."/>
            <person name="Holt S."/>
            <person name="Cochrane G."/>
            <person name="Meng A."/>
            <person name="Brown T."/>
            <person name="Cohen L."/>
        </authorList>
    </citation>
    <scope>NUCLEOTIDE SEQUENCE</scope>
    <source>
        <strain evidence="3">CCMP622</strain>
    </source>
</reference>
<evidence type="ECO:0000256" key="1">
    <source>
        <dbReference type="SAM" id="MobiDB-lite"/>
    </source>
</evidence>
<dbReference type="AlphaFoldDB" id="A0A7S2TQZ6"/>
<name>A0A7S2TQZ6_9EUKA</name>
<proteinExistence type="predicted"/>